<dbReference type="InterPro" id="IPR021031">
    <property type="entry name" value="Hyphal-reg_cell_wall_N"/>
</dbReference>
<gene>
    <name evidence="7" type="ORF">RI543_005192</name>
</gene>
<name>A0AAN8A698_9SACH</name>
<keyword evidence="2" id="KW-0964">Secreted</keyword>
<organism evidence="7 8">
    <name type="scientific">Arxiozyma heterogenica</name>
    <dbReference type="NCBI Taxonomy" id="278026"/>
    <lineage>
        <taxon>Eukaryota</taxon>
        <taxon>Fungi</taxon>
        <taxon>Dikarya</taxon>
        <taxon>Ascomycota</taxon>
        <taxon>Saccharomycotina</taxon>
        <taxon>Saccharomycetes</taxon>
        <taxon>Saccharomycetales</taxon>
        <taxon>Saccharomycetaceae</taxon>
        <taxon>Arxiozyma</taxon>
    </lineage>
</organism>
<accession>A0AAN8A698</accession>
<evidence type="ECO:0000256" key="4">
    <source>
        <dbReference type="ARBA" id="ARBA00023180"/>
    </source>
</evidence>
<reference evidence="8" key="1">
    <citation type="submission" date="2023-07" db="EMBL/GenBank/DDBJ databases">
        <title>A draft genome of Kazachstania heterogenica Y-27499.</title>
        <authorList>
            <person name="Donic C."/>
            <person name="Kralova J.S."/>
            <person name="Fidel L."/>
            <person name="Ben-Dor S."/>
            <person name="Jung S."/>
        </authorList>
    </citation>
    <scope>NUCLEOTIDE SEQUENCE [LARGE SCALE GENOMIC DNA]</scope>
    <source>
        <strain evidence="8">Y27499</strain>
    </source>
</reference>
<proteinExistence type="predicted"/>
<keyword evidence="4" id="KW-0325">Glycoprotein</keyword>
<evidence type="ECO:0000256" key="5">
    <source>
        <dbReference type="SAM" id="SignalP"/>
    </source>
</evidence>
<dbReference type="EMBL" id="JAWIZZ010000077">
    <property type="protein sequence ID" value="KAK5773531.1"/>
    <property type="molecule type" value="Genomic_DNA"/>
</dbReference>
<evidence type="ECO:0000256" key="1">
    <source>
        <dbReference type="ARBA" id="ARBA00004613"/>
    </source>
</evidence>
<dbReference type="Proteomes" id="UP001306508">
    <property type="component" value="Unassembled WGS sequence"/>
</dbReference>
<feature type="domain" description="Hyphally-regulated cell wall protein N-terminal" evidence="6">
    <location>
        <begin position="14"/>
        <end position="314"/>
    </location>
</feature>
<comment type="subcellular location">
    <subcellularLocation>
        <location evidence="1">Secreted</location>
    </subcellularLocation>
</comment>
<dbReference type="Pfam" id="PF11765">
    <property type="entry name" value="Hyphal_reg_CWP"/>
    <property type="match status" value="1"/>
</dbReference>
<dbReference type="GO" id="GO:0009277">
    <property type="term" value="C:fungal-type cell wall"/>
    <property type="evidence" value="ECO:0007669"/>
    <property type="project" value="UniProtKB-ARBA"/>
</dbReference>
<evidence type="ECO:0000313" key="7">
    <source>
        <dbReference type="EMBL" id="KAK5773531.1"/>
    </source>
</evidence>
<comment type="caution">
    <text evidence="7">The sequence shown here is derived from an EMBL/GenBank/DDBJ whole genome shotgun (WGS) entry which is preliminary data.</text>
</comment>
<keyword evidence="3 5" id="KW-0732">Signal</keyword>
<sequence length="613" mass="63746">MTSSFKGFLVPLIFLLIFADAVTISDNTYLGDISFSVPLTIDKGYFLALVNGNSYSFSKDLLVNGSLFVGDTNSYGNGFSTTFDGSTITNDGLIVVDSKNLTTGSMTVSWSGSAITNNGKMYFNGLNSSSNSFTLNPSISLTNTGLMSFGQDSTSDYSSVVHLKSGSFVNIGTICLKNVKASLESSIAGDGCITIGENSVYAIPIQSSSGTVGPQTIYMTSPSSMLYVGSYGNTDNIFVKGFGNGNYLTFRTSIAGYNYDPNTGILTINVATIHKINIGTGYNPRGFSMKSINNHIGFNFINNALVYNGTAPNIVSSSYSTDSTPSTLGSSSFITSSSLPKPSIITSYIPGIIGSASAQSTITSYTTDANGSSSEVDIVVVATPVQSTVTAYTAGSVGSASALSSYISYTTDSNGSTKAIGVVVVETPIYGNSTIHGGETGSTLTGTLVVLTTVVNGVTMTTTYCPEPSETSKTSMTAIIAHNSIESVYSKNQQEEINSFSAVSHATPVTSIAFTTTGTVFTNNENQPTSRNSRGSAIVVGSTKGNADVASETGAVTGAVTSGRPETSLTTKMPQVSQFVSEQFSSSPTAMTASHVSAPSLASYKDFLNTTYE</sequence>
<keyword evidence="8" id="KW-1185">Reference proteome</keyword>
<dbReference type="GO" id="GO:0005576">
    <property type="term" value="C:extracellular region"/>
    <property type="evidence" value="ECO:0007669"/>
    <property type="project" value="UniProtKB-SubCell"/>
</dbReference>
<dbReference type="AlphaFoldDB" id="A0AAN8A698"/>
<evidence type="ECO:0000256" key="2">
    <source>
        <dbReference type="ARBA" id="ARBA00022525"/>
    </source>
</evidence>
<evidence type="ECO:0000313" key="8">
    <source>
        <dbReference type="Proteomes" id="UP001306508"/>
    </source>
</evidence>
<protein>
    <recommendedName>
        <fullName evidence="6">Hyphally-regulated cell wall protein N-terminal domain-containing protein</fullName>
    </recommendedName>
</protein>
<evidence type="ECO:0000256" key="3">
    <source>
        <dbReference type="ARBA" id="ARBA00022729"/>
    </source>
</evidence>
<feature type="chain" id="PRO_5042906201" description="Hyphally-regulated cell wall protein N-terminal domain-containing protein" evidence="5">
    <location>
        <begin position="22"/>
        <end position="613"/>
    </location>
</feature>
<feature type="signal peptide" evidence="5">
    <location>
        <begin position="1"/>
        <end position="21"/>
    </location>
</feature>
<evidence type="ECO:0000259" key="6">
    <source>
        <dbReference type="Pfam" id="PF11765"/>
    </source>
</evidence>